<feature type="binding site" evidence="7">
    <location>
        <position position="78"/>
    </location>
    <ligand>
        <name>Ni(2+)</name>
        <dbReference type="ChEBI" id="CHEBI:49786"/>
    </ligand>
</feature>
<dbReference type="InterPro" id="IPR002145">
    <property type="entry name" value="CopG"/>
</dbReference>
<dbReference type="CDD" id="cd22231">
    <property type="entry name" value="RHH_NikR_HicB-like"/>
    <property type="match status" value="1"/>
</dbReference>
<dbReference type="AlphaFoldDB" id="A0A556B1K4"/>
<keyword evidence="5 7" id="KW-0238">DNA-binding</keyword>
<evidence type="ECO:0000259" key="10">
    <source>
        <dbReference type="Pfam" id="PF08753"/>
    </source>
</evidence>
<dbReference type="Pfam" id="PF01402">
    <property type="entry name" value="RHH_1"/>
    <property type="match status" value="1"/>
</dbReference>
<evidence type="ECO:0000256" key="2">
    <source>
        <dbReference type="ARBA" id="ARBA00022596"/>
    </source>
</evidence>
<keyword evidence="4 7" id="KW-0805">Transcription regulation</keyword>
<dbReference type="SUPFAM" id="SSF55021">
    <property type="entry name" value="ACT-like"/>
    <property type="match status" value="1"/>
</dbReference>
<dbReference type="GO" id="GO:0003677">
    <property type="term" value="F:DNA binding"/>
    <property type="evidence" value="ECO:0007669"/>
    <property type="project" value="UniProtKB-KW"/>
</dbReference>
<feature type="domain" description="Transcription factor NikR nickel binding C-terminal" evidence="10">
    <location>
        <begin position="56"/>
        <end position="130"/>
    </location>
</feature>
<accession>A0A556B1K4</accession>
<dbReference type="InterPro" id="IPR022988">
    <property type="entry name" value="Ni_resp_reg_NikR"/>
</dbReference>
<dbReference type="Pfam" id="PF08753">
    <property type="entry name" value="NikR_C"/>
    <property type="match status" value="1"/>
</dbReference>
<protein>
    <recommendedName>
        <fullName evidence="7">Putative nickel-responsive regulator</fullName>
    </recommendedName>
</protein>
<dbReference type="InterPro" id="IPR045865">
    <property type="entry name" value="ACT-like_dom_sf"/>
</dbReference>
<dbReference type="PANTHER" id="PTHR34719">
    <property type="entry name" value="NICKEL-RESPONSIVE REGULATOR"/>
    <property type="match status" value="1"/>
</dbReference>
<dbReference type="SUPFAM" id="SSF47598">
    <property type="entry name" value="Ribbon-helix-helix"/>
    <property type="match status" value="1"/>
</dbReference>
<dbReference type="OrthoDB" id="9806294at2"/>
<keyword evidence="2 7" id="KW-0533">Nickel</keyword>
<dbReference type="NCBIfam" id="NF002815">
    <property type="entry name" value="PRK02967.1"/>
    <property type="match status" value="1"/>
</dbReference>
<dbReference type="InterPro" id="IPR050192">
    <property type="entry name" value="CopG/NikR_regulator"/>
</dbReference>
<evidence type="ECO:0000256" key="1">
    <source>
        <dbReference type="ARBA" id="ARBA00008478"/>
    </source>
</evidence>
<feature type="binding site" evidence="7">
    <location>
        <position position="91"/>
    </location>
    <ligand>
        <name>Ni(2+)</name>
        <dbReference type="ChEBI" id="CHEBI:49786"/>
    </ligand>
</feature>
<dbReference type="PANTHER" id="PTHR34719:SF2">
    <property type="entry name" value="NICKEL-RESPONSIVE REGULATOR"/>
    <property type="match status" value="1"/>
</dbReference>
<comment type="function">
    <text evidence="7">Transcriptional regulator.</text>
</comment>
<dbReference type="GO" id="GO:0016151">
    <property type="term" value="F:nickel cation binding"/>
    <property type="evidence" value="ECO:0007669"/>
    <property type="project" value="UniProtKB-UniRule"/>
</dbReference>
<keyword evidence="3 7" id="KW-0479">Metal-binding</keyword>
<dbReference type="InterPro" id="IPR010985">
    <property type="entry name" value="Ribbon_hlx_hlx"/>
</dbReference>
<feature type="domain" description="Ribbon-helix-helix protein CopG" evidence="9">
    <location>
        <begin position="2"/>
        <end position="42"/>
    </location>
</feature>
<keyword evidence="12" id="KW-1185">Reference proteome</keyword>
<name>A0A556B1K4_9BURK</name>
<keyword evidence="6 7" id="KW-0804">Transcription</keyword>
<organism evidence="11 12">
    <name type="scientific">Verticiella sediminum</name>
    <dbReference type="NCBI Taxonomy" id="1247510"/>
    <lineage>
        <taxon>Bacteria</taxon>
        <taxon>Pseudomonadati</taxon>
        <taxon>Pseudomonadota</taxon>
        <taxon>Betaproteobacteria</taxon>
        <taxon>Burkholderiales</taxon>
        <taxon>Alcaligenaceae</taxon>
        <taxon>Verticiella</taxon>
    </lineage>
</organism>
<dbReference type="InterPro" id="IPR027271">
    <property type="entry name" value="Acetolactate_synth/TF_NikR_C"/>
</dbReference>
<evidence type="ECO:0000256" key="4">
    <source>
        <dbReference type="ARBA" id="ARBA00023015"/>
    </source>
</evidence>
<dbReference type="Gene3D" id="3.30.70.1150">
    <property type="entry name" value="ACT-like. Chain A, domain 2"/>
    <property type="match status" value="1"/>
</dbReference>
<comment type="caution">
    <text evidence="11">The sequence shown here is derived from an EMBL/GenBank/DDBJ whole genome shotgun (WGS) entry which is preliminary data.</text>
</comment>
<dbReference type="Proteomes" id="UP000318405">
    <property type="component" value="Unassembled WGS sequence"/>
</dbReference>
<dbReference type="EMBL" id="VLTJ01000002">
    <property type="protein sequence ID" value="TSH99034.1"/>
    <property type="molecule type" value="Genomic_DNA"/>
</dbReference>
<evidence type="ECO:0000256" key="7">
    <source>
        <dbReference type="HAMAP-Rule" id="MF_00476"/>
    </source>
</evidence>
<dbReference type="Gene3D" id="1.10.1220.10">
    <property type="entry name" value="Met repressor-like"/>
    <property type="match status" value="1"/>
</dbReference>
<dbReference type="NCBIfam" id="NF003381">
    <property type="entry name" value="PRK04460.1"/>
    <property type="match status" value="1"/>
</dbReference>
<feature type="binding site" evidence="7">
    <location>
        <position position="89"/>
    </location>
    <ligand>
        <name>Ni(2+)</name>
        <dbReference type="ChEBI" id="CHEBI:49786"/>
    </ligand>
</feature>
<dbReference type="InterPro" id="IPR013321">
    <property type="entry name" value="Arc_rbn_hlx_hlx"/>
</dbReference>
<feature type="binding site" evidence="7">
    <location>
        <position position="97"/>
    </location>
    <ligand>
        <name>Ni(2+)</name>
        <dbReference type="ChEBI" id="CHEBI:49786"/>
    </ligand>
</feature>
<dbReference type="GO" id="GO:0010045">
    <property type="term" value="P:response to nickel cation"/>
    <property type="evidence" value="ECO:0007669"/>
    <property type="project" value="InterPro"/>
</dbReference>
<feature type="compositionally biased region" description="Basic residues" evidence="8">
    <location>
        <begin position="142"/>
        <end position="151"/>
    </location>
</feature>
<gene>
    <name evidence="11" type="primary">nikR</name>
    <name evidence="11" type="ORF">FOZ76_01320</name>
</gene>
<dbReference type="RefSeq" id="WP_143946312.1">
    <property type="nucleotide sequence ID" value="NZ_BAABMB010000001.1"/>
</dbReference>
<evidence type="ECO:0000259" key="9">
    <source>
        <dbReference type="Pfam" id="PF01402"/>
    </source>
</evidence>
<feature type="region of interest" description="Disordered" evidence="8">
    <location>
        <begin position="140"/>
        <end position="163"/>
    </location>
</feature>
<dbReference type="InterPro" id="IPR014864">
    <property type="entry name" value="TF_NikR_Ni-bd_C"/>
</dbReference>
<evidence type="ECO:0000256" key="3">
    <source>
        <dbReference type="ARBA" id="ARBA00022723"/>
    </source>
</evidence>
<dbReference type="GO" id="GO:0003700">
    <property type="term" value="F:DNA-binding transcription factor activity"/>
    <property type="evidence" value="ECO:0007669"/>
    <property type="project" value="UniProtKB-UniRule"/>
</dbReference>
<sequence>MRRLTITLEDDLLAAVDALCRERGYASRSEAFRDLVRAGLAQPAGGAAQAQAPCFATLSYVYDHDLRDLSKRLTSAQHHRHDLSVVTTHVHLDEHACLEVSVLKGRADELRAFADGLTSQRGVRYGHLALIPANIATEAAHGHTHHHHGHASGKGDDDGGQAA</sequence>
<proteinExistence type="inferred from homology"/>
<evidence type="ECO:0000313" key="12">
    <source>
        <dbReference type="Proteomes" id="UP000318405"/>
    </source>
</evidence>
<evidence type="ECO:0000256" key="8">
    <source>
        <dbReference type="SAM" id="MobiDB-lite"/>
    </source>
</evidence>
<reference evidence="11 12" key="1">
    <citation type="submission" date="2019-07" db="EMBL/GenBank/DDBJ databases">
        <title>Qingshengfaniella alkalisoli gen. nov., sp. nov., isolated from saline soil.</title>
        <authorList>
            <person name="Xu L."/>
            <person name="Huang X.-X."/>
            <person name="Sun J.-Q."/>
        </authorList>
    </citation>
    <scope>NUCLEOTIDE SEQUENCE [LARGE SCALE GENOMIC DNA]</scope>
    <source>
        <strain evidence="11 12">DSM 27279</strain>
    </source>
</reference>
<dbReference type="HAMAP" id="MF_00476">
    <property type="entry name" value="NikR"/>
    <property type="match status" value="1"/>
</dbReference>
<evidence type="ECO:0000256" key="5">
    <source>
        <dbReference type="ARBA" id="ARBA00023125"/>
    </source>
</evidence>
<evidence type="ECO:0000256" key="6">
    <source>
        <dbReference type="ARBA" id="ARBA00023163"/>
    </source>
</evidence>
<comment type="similarity">
    <text evidence="1 7">Belongs to the transcriptional regulatory CopG/NikR family.</text>
</comment>
<comment type="cofactor">
    <cofactor evidence="7">
        <name>Ni(2+)</name>
        <dbReference type="ChEBI" id="CHEBI:49786"/>
    </cofactor>
    <text evidence="7">Binds 1 nickel ion per subunit.</text>
</comment>
<evidence type="ECO:0000313" key="11">
    <source>
        <dbReference type="EMBL" id="TSH99034.1"/>
    </source>
</evidence>